<evidence type="ECO:0000256" key="8">
    <source>
        <dbReference type="ARBA" id="ARBA00023229"/>
    </source>
</evidence>
<comment type="cofactor">
    <cofactor evidence="1 11">
        <name>FMN</name>
        <dbReference type="ChEBI" id="CHEBI:58210"/>
    </cofactor>
</comment>
<feature type="binding site" evidence="11">
    <location>
        <position position="154"/>
    </location>
    <ligand>
        <name>substrate</name>
    </ligand>
</feature>
<dbReference type="Proteomes" id="UP000245080">
    <property type="component" value="Unassembled WGS sequence"/>
</dbReference>
<dbReference type="CDD" id="cd02811">
    <property type="entry name" value="IDI-2_FMN"/>
    <property type="match status" value="1"/>
</dbReference>
<dbReference type="GO" id="GO:0008299">
    <property type="term" value="P:isoprenoid biosynthetic process"/>
    <property type="evidence" value="ECO:0007669"/>
    <property type="project" value="UniProtKB-UniRule"/>
</dbReference>
<feature type="binding site" evidence="11">
    <location>
        <position position="95"/>
    </location>
    <ligand>
        <name>FMN</name>
        <dbReference type="ChEBI" id="CHEBI:58210"/>
    </ligand>
</feature>
<name>A0A2V1N4N0_9LACO</name>
<dbReference type="EC" id="5.3.3.2" evidence="11"/>
<dbReference type="GO" id="GO:0004452">
    <property type="term" value="F:isopentenyl-diphosphate delta-isomerase activity"/>
    <property type="evidence" value="ECO:0007669"/>
    <property type="project" value="UniProtKB-UniRule"/>
</dbReference>
<sequence>MASSHSHRKDEHVSLAEKFYQPTATSGFDDVQFIHQSLPEISLNEVSYATHLGPLKLEIPFFIEAMTGGSPKTGQLNTRLSKIAAATGLAMATGSESVALKEPELKESFSVVRQTNPTGLVFGNIGAGHSLEQAQKSVDLLRADALEIHLNTPQELVMPEGDRSFFWQAELQQTIALLPVPVIVKEVGFGMSMETLTQLKTLGATIVDLGGRGGTNFAEIENFRRPKKDLAYLSDWGLTTVQSLMEARMVSGLDVIATGGIRNPLDIVKALALGANAVGIAGALLHLLIHEDDATIIATLNDWKQGVKTIMTLLGVRTLAELQQVKLLVSPNMESYLRQRKIPY</sequence>
<dbReference type="PANTHER" id="PTHR43665:SF1">
    <property type="entry name" value="ISOPENTENYL-DIPHOSPHATE DELTA-ISOMERASE"/>
    <property type="match status" value="1"/>
</dbReference>
<keyword evidence="4 11" id="KW-0288">FMN</keyword>
<gene>
    <name evidence="11" type="primary">fni</name>
    <name evidence="13" type="ORF">DCM90_01500</name>
</gene>
<keyword evidence="14" id="KW-1185">Reference proteome</keyword>
<keyword evidence="6 11" id="KW-0460">Magnesium</keyword>
<evidence type="ECO:0000259" key="12">
    <source>
        <dbReference type="Pfam" id="PF01070"/>
    </source>
</evidence>
<feature type="binding site" evidence="11">
    <location>
        <position position="215"/>
    </location>
    <ligand>
        <name>FMN</name>
        <dbReference type="ChEBI" id="CHEBI:58210"/>
    </ligand>
</feature>
<dbReference type="OrthoDB" id="9795032at2"/>
<dbReference type="InterPro" id="IPR013785">
    <property type="entry name" value="Aldolase_TIM"/>
</dbReference>
<feature type="binding site" evidence="11">
    <location>
        <begin position="281"/>
        <end position="282"/>
    </location>
    <ligand>
        <name>FMN</name>
        <dbReference type="ChEBI" id="CHEBI:58210"/>
    </ligand>
</feature>
<dbReference type="PANTHER" id="PTHR43665">
    <property type="entry name" value="ISOPENTENYL-DIPHOSPHATE DELTA-ISOMERASE"/>
    <property type="match status" value="1"/>
</dbReference>
<dbReference type="NCBIfam" id="TIGR02151">
    <property type="entry name" value="IPP_isom_2"/>
    <property type="match status" value="1"/>
</dbReference>
<comment type="cofactor">
    <cofactor evidence="11">
        <name>NADPH</name>
        <dbReference type="ChEBI" id="CHEBI:57783"/>
    </cofactor>
</comment>
<dbReference type="GO" id="GO:0070402">
    <property type="term" value="F:NADPH binding"/>
    <property type="evidence" value="ECO:0007669"/>
    <property type="project" value="UniProtKB-UniRule"/>
</dbReference>
<accession>A0A2V1N4N0</accession>
<dbReference type="Pfam" id="PF01070">
    <property type="entry name" value="FMN_dh"/>
    <property type="match status" value="1"/>
</dbReference>
<protein>
    <recommendedName>
        <fullName evidence="11">Isopentenyl-diphosphate delta-isomerase</fullName>
        <shortName evidence="11">IPP isomerase</shortName>
        <ecNumber evidence="11">5.3.3.2</ecNumber>
    </recommendedName>
    <alternativeName>
        <fullName evidence="11">Isopentenyl diphosphate:dimethylallyl diphosphate isomerase</fullName>
    </alternativeName>
    <alternativeName>
        <fullName evidence="11">Isopentenyl pyrophosphate isomerase</fullName>
    </alternativeName>
    <alternativeName>
        <fullName evidence="11">Type 2 isopentenyl diphosphate isomerase</fullName>
        <shortName evidence="11">IDI-2</shortName>
    </alternativeName>
</protein>
<comment type="caution">
    <text evidence="13">The sequence shown here is derived from an EMBL/GenBank/DDBJ whole genome shotgun (WGS) entry which is preliminary data.</text>
</comment>
<dbReference type="PIRSF" id="PIRSF003314">
    <property type="entry name" value="IPP_isomerase"/>
    <property type="match status" value="1"/>
</dbReference>
<comment type="cofactor">
    <cofactor evidence="11">
        <name>Mg(2+)</name>
        <dbReference type="ChEBI" id="CHEBI:18420"/>
    </cofactor>
</comment>
<feature type="domain" description="FMN-dependent dehydrogenase" evidence="12">
    <location>
        <begin position="155"/>
        <end position="324"/>
    </location>
</feature>
<evidence type="ECO:0000256" key="4">
    <source>
        <dbReference type="ARBA" id="ARBA00022643"/>
    </source>
</evidence>
<evidence type="ECO:0000256" key="9">
    <source>
        <dbReference type="ARBA" id="ARBA00023235"/>
    </source>
</evidence>
<evidence type="ECO:0000256" key="3">
    <source>
        <dbReference type="ARBA" id="ARBA00022630"/>
    </source>
</evidence>
<evidence type="ECO:0000256" key="11">
    <source>
        <dbReference type="HAMAP-Rule" id="MF_00354"/>
    </source>
</evidence>
<evidence type="ECO:0000256" key="10">
    <source>
        <dbReference type="ARBA" id="ARBA00025810"/>
    </source>
</evidence>
<keyword evidence="9 11" id="KW-0413">Isomerase</keyword>
<evidence type="ECO:0000313" key="13">
    <source>
        <dbReference type="EMBL" id="PWG00875.1"/>
    </source>
</evidence>
<feature type="binding site" evidence="11">
    <location>
        <position position="124"/>
    </location>
    <ligand>
        <name>FMN</name>
        <dbReference type="ChEBI" id="CHEBI:58210"/>
    </ligand>
</feature>
<dbReference type="EMBL" id="QCXQ01000001">
    <property type="protein sequence ID" value="PWG00875.1"/>
    <property type="molecule type" value="Genomic_DNA"/>
</dbReference>
<dbReference type="InterPro" id="IPR000262">
    <property type="entry name" value="FMN-dep_DH"/>
</dbReference>
<organism evidence="13 14">
    <name type="scientific">Levilactobacillus bambusae</name>
    <dbReference type="NCBI Taxonomy" id="2024736"/>
    <lineage>
        <taxon>Bacteria</taxon>
        <taxon>Bacillati</taxon>
        <taxon>Bacillota</taxon>
        <taxon>Bacilli</taxon>
        <taxon>Lactobacillales</taxon>
        <taxon>Lactobacillaceae</taxon>
        <taxon>Levilactobacillus</taxon>
    </lineage>
</organism>
<keyword evidence="7 11" id="KW-0521">NADP</keyword>
<dbReference type="GO" id="GO:0000287">
    <property type="term" value="F:magnesium ion binding"/>
    <property type="evidence" value="ECO:0007669"/>
    <property type="project" value="UniProtKB-UniRule"/>
</dbReference>
<evidence type="ECO:0000256" key="7">
    <source>
        <dbReference type="ARBA" id="ARBA00022857"/>
    </source>
</evidence>
<proteinExistence type="inferred from homology"/>
<dbReference type="Gene3D" id="3.20.20.70">
    <property type="entry name" value="Aldolase class I"/>
    <property type="match status" value="1"/>
</dbReference>
<feature type="binding site" evidence="11">
    <location>
        <begin position="260"/>
        <end position="262"/>
    </location>
    <ligand>
        <name>FMN</name>
        <dbReference type="ChEBI" id="CHEBI:58210"/>
    </ligand>
</feature>
<feature type="binding site" evidence="11">
    <location>
        <begin position="65"/>
        <end position="67"/>
    </location>
    <ligand>
        <name>FMN</name>
        <dbReference type="ChEBI" id="CHEBI:58210"/>
    </ligand>
</feature>
<dbReference type="SUPFAM" id="SSF51395">
    <property type="entry name" value="FMN-linked oxidoreductases"/>
    <property type="match status" value="1"/>
</dbReference>
<evidence type="ECO:0000313" key="14">
    <source>
        <dbReference type="Proteomes" id="UP000245080"/>
    </source>
</evidence>
<comment type="similarity">
    <text evidence="11">Belongs to the IPP isomerase type 2 family.</text>
</comment>
<comment type="subunit">
    <text evidence="10 11">Homooctamer. Dimer of tetramers.</text>
</comment>
<feature type="binding site" evidence="11">
    <location>
        <position position="185"/>
    </location>
    <ligand>
        <name>FMN</name>
        <dbReference type="ChEBI" id="CHEBI:58210"/>
    </ligand>
</feature>
<dbReference type="AlphaFoldDB" id="A0A2V1N4N0"/>
<keyword evidence="5 11" id="KW-0479">Metal-binding</keyword>
<evidence type="ECO:0000256" key="2">
    <source>
        <dbReference type="ARBA" id="ARBA00022490"/>
    </source>
</evidence>
<comment type="subcellular location">
    <subcellularLocation>
        <location evidence="11">Cytoplasm</location>
    </subcellularLocation>
</comment>
<comment type="function">
    <text evidence="11">Involved in the biosynthesis of isoprenoids. Catalyzes the 1,3-allylic rearrangement of the homoallylic substrate isopentenyl (IPP) to its allylic isomer, dimethylallyl diphosphate (DMAPP).</text>
</comment>
<evidence type="ECO:0000256" key="6">
    <source>
        <dbReference type="ARBA" id="ARBA00022842"/>
    </source>
</evidence>
<feature type="binding site" evidence="11">
    <location>
        <position position="155"/>
    </location>
    <ligand>
        <name>Mg(2+)</name>
        <dbReference type="ChEBI" id="CHEBI:18420"/>
    </ligand>
</feature>
<comment type="caution">
    <text evidence="11">Lacks conserved residue(s) required for the propagation of feature annotation.</text>
</comment>
<keyword evidence="2 11" id="KW-0963">Cytoplasm</keyword>
<reference evidence="13 14" key="1">
    <citation type="journal article" date="2018" name="Int. J. Syst. Evol. Microbiol.">
        <title>Lactobacillus bambusae sp. nov., isolated from a traditional fermented Ma-bamboo shoots of Taiwan.</title>
        <authorList>
            <person name="Wang L.-T."/>
        </authorList>
    </citation>
    <scope>NUCLEOTIDE SEQUENCE [LARGE SCALE GENOMIC DNA]</scope>
    <source>
        <strain evidence="13 14">BS-W1</strain>
    </source>
</reference>
<dbReference type="GO" id="GO:0010181">
    <property type="term" value="F:FMN binding"/>
    <property type="evidence" value="ECO:0007669"/>
    <property type="project" value="UniProtKB-UniRule"/>
</dbReference>
<dbReference type="SMART" id="SM01240">
    <property type="entry name" value="IMPDH"/>
    <property type="match status" value="1"/>
</dbReference>
<dbReference type="RefSeq" id="WP_109249588.1">
    <property type="nucleotide sequence ID" value="NZ_QCXQ01000001.1"/>
</dbReference>
<keyword evidence="8 11" id="KW-0414">Isoprene biosynthesis</keyword>
<feature type="binding site" evidence="11">
    <location>
        <begin position="8"/>
        <end position="9"/>
    </location>
    <ligand>
        <name>substrate</name>
    </ligand>
</feature>
<dbReference type="GO" id="GO:0005737">
    <property type="term" value="C:cytoplasm"/>
    <property type="evidence" value="ECO:0007669"/>
    <property type="project" value="UniProtKB-SubCell"/>
</dbReference>
<comment type="catalytic activity">
    <reaction evidence="11">
        <text>isopentenyl diphosphate = dimethylallyl diphosphate</text>
        <dbReference type="Rhea" id="RHEA:23284"/>
        <dbReference type="ChEBI" id="CHEBI:57623"/>
        <dbReference type="ChEBI" id="CHEBI:128769"/>
        <dbReference type="EC" id="5.3.3.2"/>
    </reaction>
</comment>
<dbReference type="HAMAP" id="MF_00354">
    <property type="entry name" value="Idi_2"/>
    <property type="match status" value="1"/>
</dbReference>
<dbReference type="InterPro" id="IPR011179">
    <property type="entry name" value="IPdP_isomerase"/>
</dbReference>
<keyword evidence="3 11" id="KW-0285">Flavoprotein</keyword>
<dbReference type="GO" id="GO:0016491">
    <property type="term" value="F:oxidoreductase activity"/>
    <property type="evidence" value="ECO:0007669"/>
    <property type="project" value="InterPro"/>
</dbReference>
<evidence type="ECO:0000256" key="1">
    <source>
        <dbReference type="ARBA" id="ARBA00001917"/>
    </source>
</evidence>
<evidence type="ECO:0000256" key="5">
    <source>
        <dbReference type="ARBA" id="ARBA00022723"/>
    </source>
</evidence>